<evidence type="ECO:0000256" key="1">
    <source>
        <dbReference type="SAM" id="MobiDB-lite"/>
    </source>
</evidence>
<gene>
    <name evidence="4" type="ORF">VTJ83DRAFT_270</name>
</gene>
<keyword evidence="2" id="KW-0812">Transmembrane</keyword>
<dbReference type="InterPro" id="IPR050266">
    <property type="entry name" value="AB_hydrolase_sf"/>
</dbReference>
<feature type="compositionally biased region" description="Low complexity" evidence="1">
    <location>
        <begin position="254"/>
        <end position="272"/>
    </location>
</feature>
<keyword evidence="5" id="KW-1185">Reference proteome</keyword>
<comment type="caution">
    <text evidence="4">The sequence shown here is derived from an EMBL/GenBank/DDBJ whole genome shotgun (WGS) entry which is preliminary data.</text>
</comment>
<dbReference type="Gene3D" id="3.40.50.1820">
    <property type="entry name" value="alpha/beta hydrolase"/>
    <property type="match status" value="2"/>
</dbReference>
<evidence type="ECO:0000313" key="5">
    <source>
        <dbReference type="Proteomes" id="UP001600064"/>
    </source>
</evidence>
<dbReference type="Pfam" id="PF00561">
    <property type="entry name" value="Abhydrolase_1"/>
    <property type="match status" value="1"/>
</dbReference>
<organism evidence="4 5">
    <name type="scientific">Remersonia thermophila</name>
    <dbReference type="NCBI Taxonomy" id="72144"/>
    <lineage>
        <taxon>Eukaryota</taxon>
        <taxon>Fungi</taxon>
        <taxon>Dikarya</taxon>
        <taxon>Ascomycota</taxon>
        <taxon>Pezizomycotina</taxon>
        <taxon>Sordariomycetes</taxon>
        <taxon>Sordariomycetidae</taxon>
        <taxon>Sordariales</taxon>
        <taxon>Sordariales incertae sedis</taxon>
        <taxon>Remersonia</taxon>
    </lineage>
</organism>
<feature type="transmembrane region" description="Helical" evidence="2">
    <location>
        <begin position="18"/>
        <end position="40"/>
    </location>
</feature>
<dbReference type="EMBL" id="JAZGUE010000001">
    <property type="protein sequence ID" value="KAL2270899.1"/>
    <property type="molecule type" value="Genomic_DNA"/>
</dbReference>
<evidence type="ECO:0000313" key="4">
    <source>
        <dbReference type="EMBL" id="KAL2270899.1"/>
    </source>
</evidence>
<dbReference type="GeneID" id="98123643"/>
<evidence type="ECO:0000256" key="2">
    <source>
        <dbReference type="SAM" id="Phobius"/>
    </source>
</evidence>
<evidence type="ECO:0000259" key="3">
    <source>
        <dbReference type="Pfam" id="PF00561"/>
    </source>
</evidence>
<feature type="compositionally biased region" description="Polar residues" evidence="1">
    <location>
        <begin position="284"/>
        <end position="293"/>
    </location>
</feature>
<feature type="domain" description="AB hydrolase-1" evidence="3">
    <location>
        <begin position="100"/>
        <end position="211"/>
    </location>
</feature>
<name>A0ABR4DMZ8_9PEZI</name>
<proteinExistence type="predicted"/>
<dbReference type="RefSeq" id="XP_070869623.1">
    <property type="nucleotide sequence ID" value="XM_071008999.1"/>
</dbReference>
<keyword evidence="2" id="KW-1133">Transmembrane helix</keyword>
<dbReference type="PANTHER" id="PTHR43798:SF5">
    <property type="entry name" value="MONOACYLGLYCEROL LIPASE ABHD6"/>
    <property type="match status" value="1"/>
</dbReference>
<keyword evidence="2" id="KW-0472">Membrane</keyword>
<dbReference type="SUPFAM" id="SSF53474">
    <property type="entry name" value="alpha/beta-Hydrolases"/>
    <property type="match status" value="1"/>
</dbReference>
<dbReference type="PANTHER" id="PTHR43798">
    <property type="entry name" value="MONOACYLGLYCEROL LIPASE"/>
    <property type="match status" value="1"/>
</dbReference>
<dbReference type="InterPro" id="IPR000073">
    <property type="entry name" value="AB_hydrolase_1"/>
</dbReference>
<dbReference type="InterPro" id="IPR029058">
    <property type="entry name" value="AB_hydrolase_fold"/>
</dbReference>
<dbReference type="Proteomes" id="UP001600064">
    <property type="component" value="Unassembled WGS sequence"/>
</dbReference>
<protein>
    <recommendedName>
        <fullName evidence="3">AB hydrolase-1 domain-containing protein</fullName>
    </recommendedName>
</protein>
<reference evidence="4 5" key="1">
    <citation type="journal article" date="2024" name="Commun. Biol.">
        <title>Comparative genomic analysis of thermophilic fungi reveals convergent evolutionary adaptations and gene losses.</title>
        <authorList>
            <person name="Steindorff A.S."/>
            <person name="Aguilar-Pontes M.V."/>
            <person name="Robinson A.J."/>
            <person name="Andreopoulos B."/>
            <person name="LaButti K."/>
            <person name="Kuo A."/>
            <person name="Mondo S."/>
            <person name="Riley R."/>
            <person name="Otillar R."/>
            <person name="Haridas S."/>
            <person name="Lipzen A."/>
            <person name="Grimwood J."/>
            <person name="Schmutz J."/>
            <person name="Clum A."/>
            <person name="Reid I.D."/>
            <person name="Moisan M.C."/>
            <person name="Butler G."/>
            <person name="Nguyen T.T.M."/>
            <person name="Dewar K."/>
            <person name="Conant G."/>
            <person name="Drula E."/>
            <person name="Henrissat B."/>
            <person name="Hansel C."/>
            <person name="Singer S."/>
            <person name="Hutchinson M.I."/>
            <person name="de Vries R.P."/>
            <person name="Natvig D.O."/>
            <person name="Powell A.J."/>
            <person name="Tsang A."/>
            <person name="Grigoriev I.V."/>
        </authorList>
    </citation>
    <scope>NUCLEOTIDE SEQUENCE [LARGE SCALE GENOMIC DNA]</scope>
    <source>
        <strain evidence="4 5">ATCC 22073</strain>
    </source>
</reference>
<dbReference type="PRINTS" id="PR00111">
    <property type="entry name" value="ABHYDROLASE"/>
</dbReference>
<sequence>MSTDTCFGLASLTETSSLYLTVAGTAVATVATLAVLRAVLWPVPPKLVRSPLRTTLPRLSKHEITGLPYGPSSFPGARDVETPYGSIRVYEWGPLTGEKVVLIHGISTPCMTLSKLAYSLVEEKGCRVLIFDLFGRGFSDNPSDLPHDARLYTTQILMALASSPHLSWVGPQAFKLVGYSLGGGIAVHFAAAFPHLISSLVLLAPAGLIRPESFGRLTRAIFTSGLVPPPLLERLASRKLRQPIQADGRRRVNSTGNAAPASAPTPTSHSQPVVHIIGRMNGHPNGNANSHANGNVKGHANGHLNGYVNGYANGKPNGIVNGAPNGHPVPYESGTPAVTLQQQVSRAVHWQLDHHPGFVPAFLSCIRHGPLLSEHAAWARLAAVRAPGTTAVILGSEDDLIDLDEYEQDALPLLGGKEHVRWRVIRGGGHDFPMSHAQETLRAMYEAWGWE</sequence>
<feature type="region of interest" description="Disordered" evidence="1">
    <location>
        <begin position="239"/>
        <end position="301"/>
    </location>
</feature>
<accession>A0ABR4DMZ8</accession>